<evidence type="ECO:0000313" key="1">
    <source>
        <dbReference type="EMBL" id="KKL65097.1"/>
    </source>
</evidence>
<dbReference type="Pfam" id="PF10948">
    <property type="entry name" value="DUF2635"/>
    <property type="match status" value="1"/>
</dbReference>
<sequence>MKGMEFLIPKKGLLVRDPKTMKFLPASGAMKMTIGPLGRYWRRRLKDGSVIVGKPIVKKMPDVPKARRINKED</sequence>
<dbReference type="AlphaFoldDB" id="A0A0F9GPK2"/>
<proteinExistence type="predicted"/>
<dbReference type="EMBL" id="LAZR01027641">
    <property type="protein sequence ID" value="KKL65097.1"/>
    <property type="molecule type" value="Genomic_DNA"/>
</dbReference>
<name>A0A0F9GPK2_9ZZZZ</name>
<reference evidence="1" key="1">
    <citation type="journal article" date="2015" name="Nature">
        <title>Complex archaea that bridge the gap between prokaryotes and eukaryotes.</title>
        <authorList>
            <person name="Spang A."/>
            <person name="Saw J.H."/>
            <person name="Jorgensen S.L."/>
            <person name="Zaremba-Niedzwiedzka K."/>
            <person name="Martijn J."/>
            <person name="Lind A.E."/>
            <person name="van Eijk R."/>
            <person name="Schleper C."/>
            <person name="Guy L."/>
            <person name="Ettema T.J."/>
        </authorList>
    </citation>
    <scope>NUCLEOTIDE SEQUENCE</scope>
</reference>
<evidence type="ECO:0008006" key="2">
    <source>
        <dbReference type="Google" id="ProtNLM"/>
    </source>
</evidence>
<comment type="caution">
    <text evidence="1">The sequence shown here is derived from an EMBL/GenBank/DDBJ whole genome shotgun (WGS) entry which is preliminary data.</text>
</comment>
<protein>
    <recommendedName>
        <fullName evidence="2">DUF2635 domain-containing protein</fullName>
    </recommendedName>
</protein>
<organism evidence="1">
    <name type="scientific">marine sediment metagenome</name>
    <dbReference type="NCBI Taxonomy" id="412755"/>
    <lineage>
        <taxon>unclassified sequences</taxon>
        <taxon>metagenomes</taxon>
        <taxon>ecological metagenomes</taxon>
    </lineage>
</organism>
<accession>A0A0F9GPK2</accession>
<gene>
    <name evidence="1" type="ORF">LCGC14_2158400</name>
</gene>
<dbReference type="InterPro" id="IPR024400">
    <property type="entry name" value="DUF2635"/>
</dbReference>